<sequence>MAICDDCGAASAEGATRCAACGRSFAIGEVEFGSGGLDLPREKGSWGAGVEVEPRHRPAAVRWFTEADWRPALRAVAAPTGLLLAAALLLTITLDSEHTSLAFGTRFGVALAVVLAAFGGPVGSRSQVGGEGSPELVNQIWVLPMTVTVLWAVLFAYGLRAARRRLAPEPTIRRLLAEAGRPVLLAVAVTAGLGLLAGVDHRPAGNREELGGPLGWLFQFGFADHVTVSAGTAWSTLGSALLATALAAGVFGADRLRGTYGDWTASAAAAARALSLTVAVATVVALVLTASRLSAEVTLLGLVALPNLGLNLLGFGSGATVGMWEQRSAPPAGIDLRDELDHDFSIFDLADLTGHWRWTVLLALASALVLGWAVRRFDLVGRIRAAGFHWVGASLLMLLSGMTQWSGFDLRATAGEEFGLDSGDPVGAEVSVGLALFSVLAANLVWTAVGAFAVPLLFRRAPVPTVPVLPVVPPVLPPRPSHVPFTGEVLDSHTPEP</sequence>
<reference evidence="2 3" key="1">
    <citation type="submission" date="2020-08" db="EMBL/GenBank/DDBJ databases">
        <title>Sequencing the genomes of 1000 actinobacteria strains.</title>
        <authorList>
            <person name="Klenk H.-P."/>
        </authorList>
    </citation>
    <scope>NUCLEOTIDE SEQUENCE [LARGE SCALE GENOMIC DNA]</scope>
    <source>
        <strain evidence="2 3">DSM 44786</strain>
    </source>
</reference>
<keyword evidence="3" id="KW-1185">Reference proteome</keyword>
<dbReference type="Proteomes" id="UP000573327">
    <property type="component" value="Unassembled WGS sequence"/>
</dbReference>
<feature type="transmembrane region" description="Helical" evidence="1">
    <location>
        <begin position="72"/>
        <end position="94"/>
    </location>
</feature>
<feature type="transmembrane region" description="Helical" evidence="1">
    <location>
        <begin position="140"/>
        <end position="159"/>
    </location>
</feature>
<feature type="transmembrane region" description="Helical" evidence="1">
    <location>
        <begin position="386"/>
        <end position="405"/>
    </location>
</feature>
<feature type="transmembrane region" description="Helical" evidence="1">
    <location>
        <begin position="273"/>
        <end position="293"/>
    </location>
</feature>
<proteinExistence type="predicted"/>
<feature type="transmembrane region" description="Helical" evidence="1">
    <location>
        <begin position="434"/>
        <end position="458"/>
    </location>
</feature>
<accession>A0A7W7SGB8</accession>
<keyword evidence="1" id="KW-0812">Transmembrane</keyword>
<gene>
    <name evidence="2" type="ORF">F4556_004311</name>
</gene>
<evidence type="ECO:0000313" key="3">
    <source>
        <dbReference type="Proteomes" id="UP000573327"/>
    </source>
</evidence>
<feature type="transmembrane region" description="Helical" evidence="1">
    <location>
        <begin position="101"/>
        <end position="120"/>
    </location>
</feature>
<organism evidence="2 3">
    <name type="scientific">Kitasatospora gansuensis</name>
    <dbReference type="NCBI Taxonomy" id="258050"/>
    <lineage>
        <taxon>Bacteria</taxon>
        <taxon>Bacillati</taxon>
        <taxon>Actinomycetota</taxon>
        <taxon>Actinomycetes</taxon>
        <taxon>Kitasatosporales</taxon>
        <taxon>Streptomycetaceae</taxon>
        <taxon>Kitasatospora</taxon>
    </lineage>
</organism>
<dbReference type="EMBL" id="JACHJR010000001">
    <property type="protein sequence ID" value="MBB4948776.1"/>
    <property type="molecule type" value="Genomic_DNA"/>
</dbReference>
<dbReference type="RefSeq" id="WP_184918645.1">
    <property type="nucleotide sequence ID" value="NZ_JACHJR010000001.1"/>
</dbReference>
<name>A0A7W7SGB8_9ACTN</name>
<keyword evidence="1" id="KW-1133">Transmembrane helix</keyword>
<feature type="transmembrane region" description="Helical" evidence="1">
    <location>
        <begin position="233"/>
        <end position="253"/>
    </location>
</feature>
<feature type="transmembrane region" description="Helical" evidence="1">
    <location>
        <begin position="355"/>
        <end position="374"/>
    </location>
</feature>
<evidence type="ECO:0000256" key="1">
    <source>
        <dbReference type="SAM" id="Phobius"/>
    </source>
</evidence>
<protein>
    <submittedName>
        <fullName evidence="2">Uncharacterized protein</fullName>
    </submittedName>
</protein>
<dbReference type="AlphaFoldDB" id="A0A7W7SGB8"/>
<evidence type="ECO:0000313" key="2">
    <source>
        <dbReference type="EMBL" id="MBB4948776.1"/>
    </source>
</evidence>
<keyword evidence="1" id="KW-0472">Membrane</keyword>
<comment type="caution">
    <text evidence="2">The sequence shown here is derived from an EMBL/GenBank/DDBJ whole genome shotgun (WGS) entry which is preliminary data.</text>
</comment>